<protein>
    <submittedName>
        <fullName evidence="8">Uu.00g139680.m01.CDS01</fullName>
    </submittedName>
</protein>
<dbReference type="PANTHER" id="PTHR47356">
    <property type="entry name" value="FAD-DEPENDENT MONOOXYGENASE ASQG-RELATED"/>
    <property type="match status" value="1"/>
</dbReference>
<dbReference type="InterPro" id="IPR050562">
    <property type="entry name" value="FAD_mOase_fung"/>
</dbReference>
<name>A0AAI8YLA2_9PEZI</name>
<dbReference type="Pfam" id="PF01494">
    <property type="entry name" value="FAD_binding_3"/>
    <property type="match status" value="1"/>
</dbReference>
<reference evidence="8" key="1">
    <citation type="submission" date="2023-10" db="EMBL/GenBank/DDBJ databases">
        <authorList>
            <person name="Hackl T."/>
        </authorList>
    </citation>
    <scope>NUCLEOTIDE SEQUENCE</scope>
</reference>
<comment type="caution">
    <text evidence="8">The sequence shown here is derived from an EMBL/GenBank/DDBJ whole genome shotgun (WGS) entry which is preliminary data.</text>
</comment>
<dbReference type="PANTHER" id="PTHR47356:SF2">
    <property type="entry name" value="FAD-BINDING DOMAIN-CONTAINING PROTEIN-RELATED"/>
    <property type="match status" value="1"/>
</dbReference>
<dbReference type="Proteomes" id="UP001295740">
    <property type="component" value="Unassembled WGS sequence"/>
</dbReference>
<evidence type="ECO:0000259" key="7">
    <source>
        <dbReference type="Pfam" id="PF01494"/>
    </source>
</evidence>
<evidence type="ECO:0000256" key="2">
    <source>
        <dbReference type="ARBA" id="ARBA00005179"/>
    </source>
</evidence>
<dbReference type="GO" id="GO:0071949">
    <property type="term" value="F:FAD binding"/>
    <property type="evidence" value="ECO:0007669"/>
    <property type="project" value="InterPro"/>
</dbReference>
<dbReference type="SUPFAM" id="SSF51905">
    <property type="entry name" value="FAD/NAD(P)-binding domain"/>
    <property type="match status" value="1"/>
</dbReference>
<proteinExistence type="inferred from homology"/>
<evidence type="ECO:0000256" key="5">
    <source>
        <dbReference type="ARBA" id="ARBA00022827"/>
    </source>
</evidence>
<feature type="domain" description="FAD-binding" evidence="7">
    <location>
        <begin position="8"/>
        <end position="346"/>
    </location>
</feature>
<dbReference type="GO" id="GO:0004497">
    <property type="term" value="F:monooxygenase activity"/>
    <property type="evidence" value="ECO:0007669"/>
    <property type="project" value="InterPro"/>
</dbReference>
<comment type="pathway">
    <text evidence="2">Secondary metabolite biosynthesis.</text>
</comment>
<organism evidence="8 9">
    <name type="scientific">Anthostomella pinea</name>
    <dbReference type="NCBI Taxonomy" id="933095"/>
    <lineage>
        <taxon>Eukaryota</taxon>
        <taxon>Fungi</taxon>
        <taxon>Dikarya</taxon>
        <taxon>Ascomycota</taxon>
        <taxon>Pezizomycotina</taxon>
        <taxon>Sordariomycetes</taxon>
        <taxon>Xylariomycetidae</taxon>
        <taxon>Xylariales</taxon>
        <taxon>Xylariaceae</taxon>
        <taxon>Anthostomella</taxon>
    </lineage>
</organism>
<dbReference type="InterPro" id="IPR002938">
    <property type="entry name" value="FAD-bd"/>
</dbReference>
<evidence type="ECO:0000256" key="1">
    <source>
        <dbReference type="ARBA" id="ARBA00001974"/>
    </source>
</evidence>
<dbReference type="InterPro" id="IPR036188">
    <property type="entry name" value="FAD/NAD-bd_sf"/>
</dbReference>
<evidence type="ECO:0000256" key="4">
    <source>
        <dbReference type="ARBA" id="ARBA00022630"/>
    </source>
</evidence>
<evidence type="ECO:0000313" key="8">
    <source>
        <dbReference type="EMBL" id="CAJ2508942.1"/>
    </source>
</evidence>
<keyword evidence="6" id="KW-0560">Oxidoreductase</keyword>
<accession>A0AAI8YLA2</accession>
<evidence type="ECO:0000313" key="9">
    <source>
        <dbReference type="Proteomes" id="UP001295740"/>
    </source>
</evidence>
<keyword evidence="4" id="KW-0285">Flavoprotein</keyword>
<keyword evidence="9" id="KW-1185">Reference proteome</keyword>
<dbReference type="PRINTS" id="PR00420">
    <property type="entry name" value="RNGMNOXGNASE"/>
</dbReference>
<evidence type="ECO:0000256" key="6">
    <source>
        <dbReference type="ARBA" id="ARBA00023002"/>
    </source>
</evidence>
<comment type="similarity">
    <text evidence="3">Belongs to the paxM FAD-dependent monooxygenase family.</text>
</comment>
<dbReference type="AlphaFoldDB" id="A0AAI8YLA2"/>
<sequence>MPSSASSPVIIVGGGPVGLFTAHVLAAAKIDYILLERHQDIVRHRGALIIIWPPSLRLLDQLGLYERAREIGTRTHTRTTMTQDGQPIPVGSGRLWDVVEEHLGYPTLGFNRGDFIRLLYESLPERESRVRTSTEVVRIETRDDGVQVHLGDGSVIEGSLVIGADGVHSKTRELMQRMGSAQSATDGALPAGPMVTTYQSIFGRAPYTNQDIDKGNFVETHGPGMASQSMRTHDALYFSLIRRLPEPTSERGRFTDEDMEDMAGAFAEVEVFPGIKFKELWPARDQTNTQLLHQEEGLVDKWHHGRVVLVGDAIHKTTSLWGMGVNTGVNSVAVLANILRQTLRSTPTPSTQMLDKVFAEYQSARWKECAFVIARSKEVTRAVTWSTPEDEVIDRTIPPPFTMEDAARERVTPFLRQGQLLDFVPFDGKHGSVPWKIVGMSTARAML</sequence>
<comment type="cofactor">
    <cofactor evidence="1">
        <name>FAD</name>
        <dbReference type="ChEBI" id="CHEBI:57692"/>
    </cofactor>
</comment>
<gene>
    <name evidence="8" type="ORF">KHLLAP_LOCUS9410</name>
</gene>
<evidence type="ECO:0000256" key="3">
    <source>
        <dbReference type="ARBA" id="ARBA00007992"/>
    </source>
</evidence>
<keyword evidence="5" id="KW-0274">FAD</keyword>
<dbReference type="EMBL" id="CAUWAG010000012">
    <property type="protein sequence ID" value="CAJ2508942.1"/>
    <property type="molecule type" value="Genomic_DNA"/>
</dbReference>
<dbReference type="Gene3D" id="3.50.50.60">
    <property type="entry name" value="FAD/NAD(P)-binding domain"/>
    <property type="match status" value="1"/>
</dbReference>